<keyword evidence="2" id="KW-1185">Reference proteome</keyword>
<organism evidence="1 2">
    <name type="scientific">Eretmocerus hayati</name>
    <dbReference type="NCBI Taxonomy" id="131215"/>
    <lineage>
        <taxon>Eukaryota</taxon>
        <taxon>Metazoa</taxon>
        <taxon>Ecdysozoa</taxon>
        <taxon>Arthropoda</taxon>
        <taxon>Hexapoda</taxon>
        <taxon>Insecta</taxon>
        <taxon>Pterygota</taxon>
        <taxon>Neoptera</taxon>
        <taxon>Endopterygota</taxon>
        <taxon>Hymenoptera</taxon>
        <taxon>Apocrita</taxon>
        <taxon>Proctotrupomorpha</taxon>
        <taxon>Chalcidoidea</taxon>
        <taxon>Aphelinidae</taxon>
        <taxon>Aphelininae</taxon>
        <taxon>Eretmocerus</taxon>
    </lineage>
</organism>
<protein>
    <submittedName>
        <fullName evidence="1">Uncharacterized protein</fullName>
    </submittedName>
</protein>
<dbReference type="Proteomes" id="UP001239111">
    <property type="component" value="Chromosome 2"/>
</dbReference>
<accession>A0ACC2NX66</accession>
<sequence length="107" mass="11772">MGDQGEGLDPCACLWSHEMAMQRLLSILRQTQAYCTDTECLSVPRLPVPGNALNEGDFMMVCMMAVVGFMLYYMRPKSLRQSEGADKGADRDDGFDGEPPLPPPAIN</sequence>
<comment type="caution">
    <text evidence="1">The sequence shown here is derived from an EMBL/GenBank/DDBJ whole genome shotgun (WGS) entry which is preliminary data.</text>
</comment>
<evidence type="ECO:0000313" key="2">
    <source>
        <dbReference type="Proteomes" id="UP001239111"/>
    </source>
</evidence>
<gene>
    <name evidence="1" type="ORF">QAD02_010670</name>
</gene>
<reference evidence="1" key="1">
    <citation type="submission" date="2023-04" db="EMBL/GenBank/DDBJ databases">
        <title>A chromosome-level genome assembly of the parasitoid wasp Eretmocerus hayati.</title>
        <authorList>
            <person name="Zhong Y."/>
            <person name="Liu S."/>
            <person name="Liu Y."/>
        </authorList>
    </citation>
    <scope>NUCLEOTIDE SEQUENCE</scope>
    <source>
        <strain evidence="1">ZJU_SS_LIU_2023</strain>
    </source>
</reference>
<evidence type="ECO:0000313" key="1">
    <source>
        <dbReference type="EMBL" id="KAJ8674884.1"/>
    </source>
</evidence>
<dbReference type="EMBL" id="CM056742">
    <property type="protein sequence ID" value="KAJ8674884.1"/>
    <property type="molecule type" value="Genomic_DNA"/>
</dbReference>
<name>A0ACC2NX66_9HYME</name>
<proteinExistence type="predicted"/>